<evidence type="ECO:0000313" key="3">
    <source>
        <dbReference type="Proteomes" id="UP000662678"/>
    </source>
</evidence>
<dbReference type="InterPro" id="IPR014710">
    <property type="entry name" value="RmlC-like_jellyroll"/>
</dbReference>
<name>A0ABQ3H9X8_9NEIS</name>
<gene>
    <name evidence="2" type="ORF">GCM10011419_19910</name>
</gene>
<evidence type="ECO:0000259" key="1">
    <source>
        <dbReference type="Pfam" id="PF07883"/>
    </source>
</evidence>
<evidence type="ECO:0000313" key="2">
    <source>
        <dbReference type="EMBL" id="GHD78193.1"/>
    </source>
</evidence>
<dbReference type="InterPro" id="IPR013096">
    <property type="entry name" value="Cupin_2"/>
</dbReference>
<dbReference type="RefSeq" id="WP_189353500.1">
    <property type="nucleotide sequence ID" value="NZ_BMYP01000023.1"/>
</dbReference>
<dbReference type="SUPFAM" id="SSF51182">
    <property type="entry name" value="RmlC-like cupins"/>
    <property type="match status" value="1"/>
</dbReference>
<dbReference type="Proteomes" id="UP000662678">
    <property type="component" value="Unassembled WGS sequence"/>
</dbReference>
<organism evidence="2 3">
    <name type="scientific">Vogesella fluminis</name>
    <dbReference type="NCBI Taxonomy" id="1069161"/>
    <lineage>
        <taxon>Bacteria</taxon>
        <taxon>Pseudomonadati</taxon>
        <taxon>Pseudomonadota</taxon>
        <taxon>Betaproteobacteria</taxon>
        <taxon>Neisseriales</taxon>
        <taxon>Chromobacteriaceae</taxon>
        <taxon>Vogesella</taxon>
    </lineage>
</organism>
<reference evidence="3" key="1">
    <citation type="journal article" date="2019" name="Int. J. Syst. Evol. Microbiol.">
        <title>The Global Catalogue of Microorganisms (GCM) 10K type strain sequencing project: providing services to taxonomists for standard genome sequencing and annotation.</title>
        <authorList>
            <consortium name="The Broad Institute Genomics Platform"/>
            <consortium name="The Broad Institute Genome Sequencing Center for Infectious Disease"/>
            <person name="Wu L."/>
            <person name="Ma J."/>
        </authorList>
    </citation>
    <scope>NUCLEOTIDE SEQUENCE [LARGE SCALE GENOMIC DNA]</scope>
    <source>
        <strain evidence="3">KCTC 23713</strain>
    </source>
</reference>
<comment type="caution">
    <text evidence="2">The sequence shown here is derived from an EMBL/GenBank/DDBJ whole genome shotgun (WGS) entry which is preliminary data.</text>
</comment>
<protein>
    <recommendedName>
        <fullName evidence="1">Cupin type-2 domain-containing protein</fullName>
    </recommendedName>
</protein>
<feature type="domain" description="Cupin type-2" evidence="1">
    <location>
        <begin position="30"/>
        <end position="88"/>
    </location>
</feature>
<keyword evidence="3" id="KW-1185">Reference proteome</keyword>
<sequence length="94" mass="10131">MNSIPGALLQLGRINGDSCDVTLATRANLSVPPHRHDTHNYVQVCSGVLYLTLDGTERAIGAGQWCDIPAGALHAERFAEETTVIVFWKKEAAA</sequence>
<proteinExistence type="predicted"/>
<accession>A0ABQ3H9X8</accession>
<dbReference type="Gene3D" id="2.60.120.10">
    <property type="entry name" value="Jelly Rolls"/>
    <property type="match status" value="1"/>
</dbReference>
<dbReference type="EMBL" id="BMYP01000023">
    <property type="protein sequence ID" value="GHD78193.1"/>
    <property type="molecule type" value="Genomic_DNA"/>
</dbReference>
<dbReference type="Pfam" id="PF07883">
    <property type="entry name" value="Cupin_2"/>
    <property type="match status" value="1"/>
</dbReference>
<dbReference type="InterPro" id="IPR011051">
    <property type="entry name" value="RmlC_Cupin_sf"/>
</dbReference>